<dbReference type="GO" id="GO:0016020">
    <property type="term" value="C:membrane"/>
    <property type="evidence" value="ECO:0007669"/>
    <property type="project" value="UniProtKB-SubCell"/>
</dbReference>
<evidence type="ECO:0000256" key="1">
    <source>
        <dbReference type="ARBA" id="ARBA00004167"/>
    </source>
</evidence>
<reference evidence="4 5" key="1">
    <citation type="submission" date="2015-11" db="EMBL/GenBank/DDBJ databases">
        <title>Draft Genome Sequence of the Strain BR 10303 (Bradyrhizobium sp.) isolated from nodules of Centrolobium paraense.</title>
        <authorList>
            <person name="Zelli J.E."/>
            <person name="Simoes-Araujo J.L."/>
            <person name="Barauna A.C."/>
            <person name="Silva K."/>
        </authorList>
    </citation>
    <scope>NUCLEOTIDE SEQUENCE [LARGE SCALE GENOMIC DNA]</scope>
    <source>
        <strain evidence="4 5">BR 10303</strain>
    </source>
</reference>
<dbReference type="PANTHER" id="PTHR43446:SF1">
    <property type="entry name" value="BAND 7 DOMAIN-CONTAINING PROTEIN"/>
    <property type="match status" value="1"/>
</dbReference>
<comment type="caution">
    <text evidence="4">The sequence shown here is derived from an EMBL/GenBank/DDBJ whole genome shotgun (WGS) entry which is preliminary data.</text>
</comment>
<dbReference type="SUPFAM" id="SSF117892">
    <property type="entry name" value="Band 7/SPFH domain"/>
    <property type="match status" value="1"/>
</dbReference>
<sequence length="328" mass="35440">MTAQTSSGSSTIKVRVQDRPAVLVGSGYVALLLGLVCLILAGWFAYSALWRDRFGVVEVSWLMLLGALLLFIVALLFAGSIYSLQPNESAVLTLFGSYAGTDSAPGLRATVPLFRAQKVSQRVRYHECEKLKVNDLIGNPIEIGAVVVWRVDDCAKAIFQINDYADFVGAQTESALRHIAGRHPYDFDEAVANPVSEASATSDRIAARTLSLRESGDQVTNELIVELKDRLSVAGVTIDEAWINHLAYAPEIAPVMLRRQQASAVIAARKLVVSGAVDIVKEALGKLKDETDIDLDPERKAAMVSNLLVVLVSDKDATPVVNTGTLYA</sequence>
<dbReference type="EMBL" id="LNCU01000114">
    <property type="protein sequence ID" value="KWV47207.1"/>
    <property type="molecule type" value="Genomic_DNA"/>
</dbReference>
<name>A0A120FIA3_9BRAD</name>
<dbReference type="OrthoDB" id="9813479at2"/>
<dbReference type="PANTHER" id="PTHR43446">
    <property type="entry name" value="MEMBRANE PROTEIN-RELATED"/>
    <property type="match status" value="1"/>
</dbReference>
<dbReference type="Gene3D" id="3.30.479.30">
    <property type="entry name" value="Band 7 domain"/>
    <property type="match status" value="1"/>
</dbReference>
<keyword evidence="2" id="KW-0472">Membrane</keyword>
<organism evidence="4 5">
    <name type="scientific">Bradyrhizobium macuxiense</name>
    <dbReference type="NCBI Taxonomy" id="1755647"/>
    <lineage>
        <taxon>Bacteria</taxon>
        <taxon>Pseudomonadati</taxon>
        <taxon>Pseudomonadota</taxon>
        <taxon>Alphaproteobacteria</taxon>
        <taxon>Hyphomicrobiales</taxon>
        <taxon>Nitrobacteraceae</taxon>
        <taxon>Bradyrhizobium</taxon>
    </lineage>
</organism>
<dbReference type="Proteomes" id="UP000057737">
    <property type="component" value="Unassembled WGS sequence"/>
</dbReference>
<keyword evidence="2" id="KW-0812">Transmembrane</keyword>
<dbReference type="InterPro" id="IPR036013">
    <property type="entry name" value="Band_7/SPFH_dom_sf"/>
</dbReference>
<protein>
    <recommendedName>
        <fullName evidence="3">Band 7 domain-containing protein</fullName>
    </recommendedName>
</protein>
<keyword evidence="2" id="KW-1133">Transmembrane helix</keyword>
<comment type="subcellular location">
    <subcellularLocation>
        <location evidence="1">Membrane</location>
        <topology evidence="1">Single-pass membrane protein</topology>
    </subcellularLocation>
</comment>
<dbReference type="InterPro" id="IPR001107">
    <property type="entry name" value="Band_7"/>
</dbReference>
<feature type="domain" description="Band 7" evidence="3">
    <location>
        <begin position="84"/>
        <end position="269"/>
    </location>
</feature>
<dbReference type="RefSeq" id="WP_066513832.1">
    <property type="nucleotide sequence ID" value="NZ_LNCU01000114.1"/>
</dbReference>
<gene>
    <name evidence="4" type="ORF">AS156_20330</name>
</gene>
<dbReference type="CDD" id="cd03402">
    <property type="entry name" value="SPFH_like_u2"/>
    <property type="match status" value="1"/>
</dbReference>
<dbReference type="Pfam" id="PF01145">
    <property type="entry name" value="Band_7"/>
    <property type="match status" value="1"/>
</dbReference>
<feature type="transmembrane region" description="Helical" evidence="2">
    <location>
        <begin position="28"/>
        <end position="49"/>
    </location>
</feature>
<evidence type="ECO:0000259" key="3">
    <source>
        <dbReference type="Pfam" id="PF01145"/>
    </source>
</evidence>
<evidence type="ECO:0000313" key="5">
    <source>
        <dbReference type="Proteomes" id="UP000057737"/>
    </source>
</evidence>
<accession>A0A120FIA3</accession>
<proteinExistence type="predicted"/>
<evidence type="ECO:0000256" key="2">
    <source>
        <dbReference type="SAM" id="Phobius"/>
    </source>
</evidence>
<evidence type="ECO:0000313" key="4">
    <source>
        <dbReference type="EMBL" id="KWV47207.1"/>
    </source>
</evidence>
<keyword evidence="5" id="KW-1185">Reference proteome</keyword>
<dbReference type="AlphaFoldDB" id="A0A120FIA3"/>
<feature type="transmembrane region" description="Helical" evidence="2">
    <location>
        <begin position="61"/>
        <end position="84"/>
    </location>
</feature>